<dbReference type="AlphaFoldDB" id="A0A4C1UDJ4"/>
<proteinExistence type="predicted"/>
<protein>
    <submittedName>
        <fullName evidence="1">Uncharacterized protein</fullName>
    </submittedName>
</protein>
<accession>A0A4C1UDJ4</accession>
<name>A0A4C1UDJ4_EUMVA</name>
<comment type="caution">
    <text evidence="1">The sequence shown here is derived from an EMBL/GenBank/DDBJ whole genome shotgun (WGS) entry which is preliminary data.</text>
</comment>
<reference evidence="1 2" key="1">
    <citation type="journal article" date="2019" name="Commun. Biol.">
        <title>The bagworm genome reveals a unique fibroin gene that provides high tensile strength.</title>
        <authorList>
            <person name="Kono N."/>
            <person name="Nakamura H."/>
            <person name="Ohtoshi R."/>
            <person name="Tomita M."/>
            <person name="Numata K."/>
            <person name="Arakawa K."/>
        </authorList>
    </citation>
    <scope>NUCLEOTIDE SEQUENCE [LARGE SCALE GENOMIC DNA]</scope>
</reference>
<dbReference type="EMBL" id="BGZK01000162">
    <property type="protein sequence ID" value="GBP24448.1"/>
    <property type="molecule type" value="Genomic_DNA"/>
</dbReference>
<dbReference type="Proteomes" id="UP000299102">
    <property type="component" value="Unassembled WGS sequence"/>
</dbReference>
<evidence type="ECO:0000313" key="1">
    <source>
        <dbReference type="EMBL" id="GBP24448.1"/>
    </source>
</evidence>
<organism evidence="1 2">
    <name type="scientific">Eumeta variegata</name>
    <name type="common">Bagworm moth</name>
    <name type="synonym">Eumeta japonica</name>
    <dbReference type="NCBI Taxonomy" id="151549"/>
    <lineage>
        <taxon>Eukaryota</taxon>
        <taxon>Metazoa</taxon>
        <taxon>Ecdysozoa</taxon>
        <taxon>Arthropoda</taxon>
        <taxon>Hexapoda</taxon>
        <taxon>Insecta</taxon>
        <taxon>Pterygota</taxon>
        <taxon>Neoptera</taxon>
        <taxon>Endopterygota</taxon>
        <taxon>Lepidoptera</taxon>
        <taxon>Glossata</taxon>
        <taxon>Ditrysia</taxon>
        <taxon>Tineoidea</taxon>
        <taxon>Psychidae</taxon>
        <taxon>Oiketicinae</taxon>
        <taxon>Eumeta</taxon>
    </lineage>
</organism>
<sequence>MADLILRYHCIYIAWKAFLWVERRVDFRSIELRRSGSENLSSIGSRSVEMCVRSWVIRHLISFWSQVRDGGLIVASRPGVFSSGIRPRRFEWEGSAARRPLVDRCDVPEEFIGALVCDVVAASDGLDEFLYGFAADDASNDVI</sequence>
<gene>
    <name evidence="1" type="ORF">EVAR_20772_1</name>
</gene>
<evidence type="ECO:0000313" key="2">
    <source>
        <dbReference type="Proteomes" id="UP000299102"/>
    </source>
</evidence>
<keyword evidence="2" id="KW-1185">Reference proteome</keyword>